<accession>A0A068SGN3</accession>
<dbReference type="AlphaFoldDB" id="A0A068SGN3"/>
<proteinExistence type="predicted"/>
<name>A0A068SGN3_9FUNG</name>
<dbReference type="Proteomes" id="UP000027586">
    <property type="component" value="Unassembled WGS sequence"/>
</dbReference>
<sequence>MVKVTKRNTNEKSGRETLRRVAGPTTSQLRESKLSIRTLSSSVALLQETRAMKEERELVQKMQALTVLDPKSTIDDGSKIASSGGNVNDQSSQLKENVISINQDEQTSINEDVYHRKYKTIPRSMLFKLFRLCYLDLTVDLIDLDQ</sequence>
<comment type="caution">
    <text evidence="2">The sequence shown here is derived from an EMBL/GenBank/DDBJ whole genome shotgun (WGS) entry which is preliminary data.</text>
</comment>
<reference evidence="2" key="1">
    <citation type="submission" date="2013-08" db="EMBL/GenBank/DDBJ databases">
        <title>Gene expansion shapes genome architecture in the human pathogen Lichtheimia corymbifera: an evolutionary genomics analysis in the ancient terrestrial Mucorales (Mucoromycotina).</title>
        <authorList>
            <person name="Schwartze V.U."/>
            <person name="Winter S."/>
            <person name="Shelest E."/>
            <person name="Marcet-Houben M."/>
            <person name="Horn F."/>
            <person name="Wehner S."/>
            <person name="Hoffmann K."/>
            <person name="Riege K."/>
            <person name="Sammeth M."/>
            <person name="Nowrousian M."/>
            <person name="Valiante V."/>
            <person name="Linde J."/>
            <person name="Jacobsen I.D."/>
            <person name="Marz M."/>
            <person name="Brakhage A.A."/>
            <person name="Gabaldon T."/>
            <person name="Bocker S."/>
            <person name="Voigt K."/>
        </authorList>
    </citation>
    <scope>NUCLEOTIDE SEQUENCE [LARGE SCALE GENOMIC DNA]</scope>
    <source>
        <strain evidence="2">FSU 9682</strain>
    </source>
</reference>
<keyword evidence="3" id="KW-1185">Reference proteome</keyword>
<dbReference type="EMBL" id="CBTN010000144">
    <property type="protein sequence ID" value="CDH61150.1"/>
    <property type="molecule type" value="Genomic_DNA"/>
</dbReference>
<feature type="compositionally biased region" description="Basic and acidic residues" evidence="1">
    <location>
        <begin position="8"/>
        <end position="19"/>
    </location>
</feature>
<dbReference type="VEuPathDB" id="FungiDB:LCOR_11929.1"/>
<evidence type="ECO:0000313" key="2">
    <source>
        <dbReference type="EMBL" id="CDH61150.1"/>
    </source>
</evidence>
<protein>
    <submittedName>
        <fullName evidence="2">Uncharacterized protein</fullName>
    </submittedName>
</protein>
<evidence type="ECO:0000313" key="3">
    <source>
        <dbReference type="Proteomes" id="UP000027586"/>
    </source>
</evidence>
<organism evidence="2 3">
    <name type="scientific">Lichtheimia corymbifera JMRC:FSU:9682</name>
    <dbReference type="NCBI Taxonomy" id="1263082"/>
    <lineage>
        <taxon>Eukaryota</taxon>
        <taxon>Fungi</taxon>
        <taxon>Fungi incertae sedis</taxon>
        <taxon>Mucoromycota</taxon>
        <taxon>Mucoromycotina</taxon>
        <taxon>Mucoromycetes</taxon>
        <taxon>Mucorales</taxon>
        <taxon>Lichtheimiaceae</taxon>
        <taxon>Lichtheimia</taxon>
    </lineage>
</organism>
<feature type="region of interest" description="Disordered" evidence="1">
    <location>
        <begin position="1"/>
        <end position="29"/>
    </location>
</feature>
<gene>
    <name evidence="2" type="ORF">LCOR_11929.1</name>
</gene>
<evidence type="ECO:0000256" key="1">
    <source>
        <dbReference type="SAM" id="MobiDB-lite"/>
    </source>
</evidence>